<dbReference type="Gene3D" id="1.10.10.60">
    <property type="entry name" value="Homeodomain-like"/>
    <property type="match status" value="1"/>
</dbReference>
<dbReference type="EMBL" id="OY731404">
    <property type="protein sequence ID" value="CAJ1967965.1"/>
    <property type="molecule type" value="Genomic_DNA"/>
</dbReference>
<dbReference type="SUPFAM" id="SSF46689">
    <property type="entry name" value="Homeodomain-like"/>
    <property type="match status" value="1"/>
</dbReference>
<dbReference type="InterPro" id="IPR009057">
    <property type="entry name" value="Homeodomain-like_sf"/>
</dbReference>
<evidence type="ECO:0000259" key="6">
    <source>
        <dbReference type="PROSITE" id="PS50090"/>
    </source>
</evidence>
<reference evidence="8" key="1">
    <citation type="submission" date="2023-10" db="EMBL/GenBank/DDBJ databases">
        <authorList>
            <person name="Domelevo Entfellner J.-B."/>
        </authorList>
    </citation>
    <scope>NUCLEOTIDE SEQUENCE</scope>
</reference>
<dbReference type="SMART" id="SM00717">
    <property type="entry name" value="SANT"/>
    <property type="match status" value="1"/>
</dbReference>
<dbReference type="PANTHER" id="PTHR43952:SF25">
    <property type="entry name" value="MYB FAMILY TRANSCRIPTION FACTOR"/>
    <property type="match status" value="1"/>
</dbReference>
<dbReference type="AlphaFoldDB" id="A0AA86SNL6"/>
<evidence type="ECO:0000256" key="2">
    <source>
        <dbReference type="ARBA" id="ARBA00023015"/>
    </source>
</evidence>
<dbReference type="Proteomes" id="UP001189624">
    <property type="component" value="Chromosome 7"/>
</dbReference>
<feature type="region of interest" description="Disordered" evidence="5">
    <location>
        <begin position="1"/>
        <end position="34"/>
    </location>
</feature>
<keyword evidence="4" id="KW-0539">Nucleus</keyword>
<dbReference type="GO" id="GO:0003700">
    <property type="term" value="F:DNA-binding transcription factor activity"/>
    <property type="evidence" value="ECO:0007669"/>
    <property type="project" value="InterPro"/>
</dbReference>
<dbReference type="PANTHER" id="PTHR43952">
    <property type="entry name" value="MYB FAMILY TRANSCRIPTION FACTOR-RELATED"/>
    <property type="match status" value="1"/>
</dbReference>
<sequence length="163" mass="18838">MDRENQERDAMSESKKNMDGSRDEKEKQNNWTWSQNKAFEEALATVPENDNMRWQKIAAQVPGKSPADIMEHYQKLLQDVADIQSGRVGLPDTVQIMTRAPTSAFIRFCGHQHDSDFLENDVVPNTPCAFFPSFSWVSVSPMKHDVDFVSHNTNFNIRREKYK</sequence>
<feature type="domain" description="HTH myb-type" evidence="7">
    <location>
        <begin position="23"/>
        <end position="81"/>
    </location>
</feature>
<dbReference type="InterPro" id="IPR017930">
    <property type="entry name" value="Myb_dom"/>
</dbReference>
<evidence type="ECO:0000256" key="3">
    <source>
        <dbReference type="ARBA" id="ARBA00023163"/>
    </source>
</evidence>
<dbReference type="GO" id="GO:0005634">
    <property type="term" value="C:nucleus"/>
    <property type="evidence" value="ECO:0007669"/>
    <property type="project" value="UniProtKB-SubCell"/>
</dbReference>
<evidence type="ECO:0000313" key="8">
    <source>
        <dbReference type="EMBL" id="CAJ1967965.1"/>
    </source>
</evidence>
<dbReference type="Gramene" id="rna-AYBTSS11_LOCUS21463">
    <property type="protein sequence ID" value="CAJ1967965.1"/>
    <property type="gene ID" value="gene-AYBTSS11_LOCUS21463"/>
</dbReference>
<dbReference type="CDD" id="cd00167">
    <property type="entry name" value="SANT"/>
    <property type="match status" value="1"/>
</dbReference>
<gene>
    <name evidence="8" type="ORF">AYBTSS11_LOCUS21463</name>
</gene>
<keyword evidence="3" id="KW-0804">Transcription</keyword>
<comment type="subcellular location">
    <subcellularLocation>
        <location evidence="1">Nucleus</location>
    </subcellularLocation>
</comment>
<dbReference type="FunFam" id="1.10.10.60:FF:000154">
    <property type="entry name" value="Transcription factor SRM1"/>
    <property type="match status" value="1"/>
</dbReference>
<dbReference type="PROSITE" id="PS50090">
    <property type="entry name" value="MYB_LIKE"/>
    <property type="match status" value="1"/>
</dbReference>
<evidence type="ECO:0000256" key="5">
    <source>
        <dbReference type="SAM" id="MobiDB-lite"/>
    </source>
</evidence>
<evidence type="ECO:0000256" key="1">
    <source>
        <dbReference type="ARBA" id="ARBA00004123"/>
    </source>
</evidence>
<evidence type="ECO:0000259" key="7">
    <source>
        <dbReference type="PROSITE" id="PS51294"/>
    </source>
</evidence>
<evidence type="ECO:0000256" key="4">
    <source>
        <dbReference type="ARBA" id="ARBA00023242"/>
    </source>
</evidence>
<proteinExistence type="predicted"/>
<protein>
    <submittedName>
        <fullName evidence="8">Uncharacterized protein</fullName>
    </submittedName>
</protein>
<name>A0AA86SNL6_9FABA</name>
<dbReference type="InterPro" id="IPR001005">
    <property type="entry name" value="SANT/Myb"/>
</dbReference>
<keyword evidence="2" id="KW-0805">Transcription regulation</keyword>
<dbReference type="PROSITE" id="PS51294">
    <property type="entry name" value="HTH_MYB"/>
    <property type="match status" value="1"/>
</dbReference>
<dbReference type="InterPro" id="IPR044636">
    <property type="entry name" value="RADIALIS-like"/>
</dbReference>
<feature type="compositionally biased region" description="Basic and acidic residues" evidence="5">
    <location>
        <begin position="1"/>
        <end position="28"/>
    </location>
</feature>
<accession>A0AA86SNL6</accession>
<feature type="domain" description="Myb-like" evidence="6">
    <location>
        <begin position="23"/>
        <end position="77"/>
    </location>
</feature>
<evidence type="ECO:0000313" key="9">
    <source>
        <dbReference type="Proteomes" id="UP001189624"/>
    </source>
</evidence>
<organism evidence="8 9">
    <name type="scientific">Sphenostylis stenocarpa</name>
    <dbReference type="NCBI Taxonomy" id="92480"/>
    <lineage>
        <taxon>Eukaryota</taxon>
        <taxon>Viridiplantae</taxon>
        <taxon>Streptophyta</taxon>
        <taxon>Embryophyta</taxon>
        <taxon>Tracheophyta</taxon>
        <taxon>Spermatophyta</taxon>
        <taxon>Magnoliopsida</taxon>
        <taxon>eudicotyledons</taxon>
        <taxon>Gunneridae</taxon>
        <taxon>Pentapetalae</taxon>
        <taxon>rosids</taxon>
        <taxon>fabids</taxon>
        <taxon>Fabales</taxon>
        <taxon>Fabaceae</taxon>
        <taxon>Papilionoideae</taxon>
        <taxon>50 kb inversion clade</taxon>
        <taxon>NPAAA clade</taxon>
        <taxon>indigoferoid/millettioid clade</taxon>
        <taxon>Phaseoleae</taxon>
        <taxon>Sphenostylis</taxon>
    </lineage>
</organism>
<keyword evidence="9" id="KW-1185">Reference proteome</keyword>
<dbReference type="Pfam" id="PF00249">
    <property type="entry name" value="Myb_DNA-binding"/>
    <property type="match status" value="1"/>
</dbReference>